<dbReference type="Pfam" id="PF24571">
    <property type="entry name" value="HEAT_SCC3-SA"/>
    <property type="match status" value="1"/>
</dbReference>
<feature type="compositionally biased region" description="Low complexity" evidence="2">
    <location>
        <begin position="1480"/>
        <end position="1503"/>
    </location>
</feature>
<dbReference type="Proteomes" id="UP001224775">
    <property type="component" value="Unassembled WGS sequence"/>
</dbReference>
<dbReference type="GO" id="GO:0000785">
    <property type="term" value="C:chromatin"/>
    <property type="evidence" value="ECO:0007669"/>
    <property type="project" value="TreeGrafter"/>
</dbReference>
<feature type="region of interest" description="Disordered" evidence="2">
    <location>
        <begin position="935"/>
        <end position="973"/>
    </location>
</feature>
<name>A0AAD8XYS0_9STRA</name>
<feature type="compositionally biased region" description="Basic residues" evidence="2">
    <location>
        <begin position="35"/>
        <end position="49"/>
    </location>
</feature>
<dbReference type="InterPro" id="IPR011989">
    <property type="entry name" value="ARM-like"/>
</dbReference>
<dbReference type="Gene3D" id="1.25.10.10">
    <property type="entry name" value="Leucine-rich Repeat Variant"/>
    <property type="match status" value="1"/>
</dbReference>
<dbReference type="InterPro" id="IPR056396">
    <property type="entry name" value="HEAT_SCC3-SA"/>
</dbReference>
<feature type="compositionally biased region" description="Gly residues" evidence="2">
    <location>
        <begin position="249"/>
        <end position="259"/>
    </location>
</feature>
<feature type="compositionally biased region" description="Acidic residues" evidence="2">
    <location>
        <begin position="267"/>
        <end position="279"/>
    </location>
</feature>
<feature type="coiled-coil region" evidence="1">
    <location>
        <begin position="1277"/>
        <end position="1331"/>
    </location>
</feature>
<dbReference type="GO" id="GO:0003682">
    <property type="term" value="F:chromatin binding"/>
    <property type="evidence" value="ECO:0007669"/>
    <property type="project" value="TreeGrafter"/>
</dbReference>
<keyword evidence="5" id="KW-1185">Reference proteome</keyword>
<keyword evidence="1" id="KW-0175">Coiled coil</keyword>
<feature type="region of interest" description="Disordered" evidence="2">
    <location>
        <begin position="1"/>
        <end position="156"/>
    </location>
</feature>
<comment type="caution">
    <text evidence="4">The sequence shown here is derived from an EMBL/GenBank/DDBJ whole genome shotgun (WGS) entry which is preliminary data.</text>
</comment>
<evidence type="ECO:0000256" key="2">
    <source>
        <dbReference type="SAM" id="MobiDB-lite"/>
    </source>
</evidence>
<dbReference type="SUPFAM" id="SSF48371">
    <property type="entry name" value="ARM repeat"/>
    <property type="match status" value="1"/>
</dbReference>
<feature type="compositionally biased region" description="Low complexity" evidence="2">
    <location>
        <begin position="143"/>
        <end position="152"/>
    </location>
</feature>
<accession>A0AAD8XYS0</accession>
<feature type="compositionally biased region" description="Acidic residues" evidence="2">
    <location>
        <begin position="53"/>
        <end position="101"/>
    </location>
</feature>
<protein>
    <submittedName>
        <fullName evidence="4">Cohesin subunit</fullName>
    </submittedName>
</protein>
<dbReference type="GO" id="GO:0007062">
    <property type="term" value="P:sister chromatid cohesion"/>
    <property type="evidence" value="ECO:0007669"/>
    <property type="project" value="TreeGrafter"/>
</dbReference>
<feature type="compositionally biased region" description="Acidic residues" evidence="2">
    <location>
        <begin position="1458"/>
        <end position="1470"/>
    </location>
</feature>
<feature type="compositionally biased region" description="Polar residues" evidence="2">
    <location>
        <begin position="1448"/>
        <end position="1457"/>
    </location>
</feature>
<feature type="compositionally biased region" description="Basic and acidic residues" evidence="2">
    <location>
        <begin position="963"/>
        <end position="973"/>
    </location>
</feature>
<dbReference type="PANTHER" id="PTHR11199:SF0">
    <property type="entry name" value="LD34181P-RELATED"/>
    <property type="match status" value="1"/>
</dbReference>
<dbReference type="InterPro" id="IPR039662">
    <property type="entry name" value="Cohesin_Scc3/SA"/>
</dbReference>
<feature type="compositionally biased region" description="Basic residues" evidence="2">
    <location>
        <begin position="940"/>
        <end position="951"/>
    </location>
</feature>
<feature type="compositionally biased region" description="Acidic residues" evidence="2">
    <location>
        <begin position="1545"/>
        <end position="1555"/>
    </location>
</feature>
<dbReference type="Pfam" id="PF21581">
    <property type="entry name" value="SCD"/>
    <property type="match status" value="1"/>
</dbReference>
<dbReference type="PROSITE" id="PS51425">
    <property type="entry name" value="SCD"/>
    <property type="match status" value="1"/>
</dbReference>
<feature type="region of interest" description="Disordered" evidence="2">
    <location>
        <begin position="249"/>
        <end position="283"/>
    </location>
</feature>
<feature type="region of interest" description="Disordered" evidence="2">
    <location>
        <begin position="1448"/>
        <end position="1573"/>
    </location>
</feature>
<dbReference type="EMBL" id="JATAAI010000032">
    <property type="protein sequence ID" value="KAK1735845.1"/>
    <property type="molecule type" value="Genomic_DNA"/>
</dbReference>
<evidence type="ECO:0000313" key="5">
    <source>
        <dbReference type="Proteomes" id="UP001224775"/>
    </source>
</evidence>
<dbReference type="InterPro" id="IPR016024">
    <property type="entry name" value="ARM-type_fold"/>
</dbReference>
<dbReference type="InterPro" id="IPR020839">
    <property type="entry name" value="SCD"/>
</dbReference>
<evidence type="ECO:0000313" key="4">
    <source>
        <dbReference type="EMBL" id="KAK1735845.1"/>
    </source>
</evidence>
<evidence type="ECO:0000259" key="3">
    <source>
        <dbReference type="PROSITE" id="PS51425"/>
    </source>
</evidence>
<feature type="domain" description="SCD" evidence="3">
    <location>
        <begin position="494"/>
        <end position="599"/>
    </location>
</feature>
<dbReference type="GO" id="GO:0005634">
    <property type="term" value="C:nucleus"/>
    <property type="evidence" value="ECO:0007669"/>
    <property type="project" value="TreeGrafter"/>
</dbReference>
<feature type="compositionally biased region" description="Polar residues" evidence="2">
    <location>
        <begin position="1527"/>
        <end position="1542"/>
    </location>
</feature>
<proteinExistence type="predicted"/>
<organism evidence="4 5">
    <name type="scientific">Skeletonema marinoi</name>
    <dbReference type="NCBI Taxonomy" id="267567"/>
    <lineage>
        <taxon>Eukaryota</taxon>
        <taxon>Sar</taxon>
        <taxon>Stramenopiles</taxon>
        <taxon>Ochrophyta</taxon>
        <taxon>Bacillariophyta</taxon>
        <taxon>Coscinodiscophyceae</taxon>
        <taxon>Thalassiosirophycidae</taxon>
        <taxon>Thalassiosirales</taxon>
        <taxon>Skeletonemataceae</taxon>
        <taxon>Skeletonema</taxon>
        <taxon>Skeletonema marinoi-dohrnii complex</taxon>
    </lineage>
</organism>
<dbReference type="PANTHER" id="PTHR11199">
    <property type="entry name" value="STROMAL ANTIGEN"/>
    <property type="match status" value="1"/>
</dbReference>
<sequence length="1573" mass="173811">MTGTTPAPRRSGRERKPVESVYSDAKKVVAAASSAKKKAVSRGGGKRKRNPADEESDTSENEEDEEDDDQEGAVTASDDDEEESDSEEETTEDGDDDDDDFEAAKPKKKKAASGGGARNNTKASSKKTKIQIGKSSKSKKKQPTSTTPKSSTAQGKINSALSSLAKNVLPPNEEPGLKSLIAGLLSSYRPPKSSQVANFSSNVALNVTSPYTINLHSLAERVIEMHNDNPNRAQLALLNLLFRSVGGGPDTDLPMGGGVSTTTTMDENGEEVEEEEETDLEHMDTEEWAELVTDLVDDMRHAPANQILLCADPLGAVHQQNALNSHGGGEGDVEEDEKKKGSKQYALGAAEFRKIYQEFWYILGYVALTEGGMATNTQQEEEDEDEEETSGSVVRLDAELVKELIGRVSELAPVGQPDVRAAAILAAISMSHAVLDQSAQLVKKMDVAKRQYKAAVKGENESKAEALKVRIDSLNRSAEDLQEVVMTNYVNGLFVHRYRDSNEHIRAMCIESLSRMTLQRPDLFLTDKYLKYFGWMLHDKDHHVRIAALNGLYQPFKAVQDAQDGKEVAPADEFLMIDKIQLGLLENVVGKFLSRIVSAIKDPKPEVQEVAMKVLLMLLQNGFLDDCEDDGVWDPINQRALSERASPAVRRDALYFVFEQLEAFDDGGEGSESSERKRTQQLDAVASYAAHALTKGPIPIDKIKIEVADYIVQSLREMPEHRALVTDWSAMLRAIKDDKSATTAHNVKAGDRADVAKQRILVRMLACAAQEEVGAVADESFLNSDVDPDMANSSEKAKKASMGREHETLSIALLKALPNLLLKFKGDTDVISELACLPRFLVPTVFSLPQRKQDFMSLIKNLGEIYLSSSNEDTLDKTARSLSSLCKGNHARVTESKAQLRKVVVELRDRIVELMSSDDSTIATSAMSVVNSESEFASKSSKRRSGRKKSPRAGASPATEKTSLTDDDTRGSADADTEYSIFLNVRRLRILAKKCDLSEFFDDTNNVNQLELLCNFVCDGLKSRLRACKPVDLRVNADEETAADKLIEDGDVLGAIGKSVNEGLQLILSVTGWFFFSYQDEEDLVKNKKDLVDDMEDGDDDDSSVDDHVILRLRNRLLSLLELCFSQYIPSSDEHGDDDTTVAKHSDDQISFADYVQIAAGRTTADLRMLFPKELSDAESPLLRAVALQEDGRLVGAFVRFISAKEHALRDNEMEMKENKSMPQSLLLPMGRAIANNWARGNRREAGVFLRHIASSGPTATSIVTCAVDQMKKEDPVRMLESQMASLRQSYENWVEEEPDMDNEFPSDEEMKEFEEAEESHKEQFQHLEHRATQFSKKLGVFGKLSDQKLRPALNGFIREGVRFSFSNLDSNGEDTLVLGSRLSFLSILSKYASWIKKDKQAKKEIQSFMDEKEFELRRHEEFEDVHVDDLAALAAFRKDLGLKNLPKTSSNVSVTSELDDDQTMDDEASDGLNELQSPVASVSSRTSKASRASSRASSRVSSLPALPEGDKESPQDSDSDEDSHFSAGSSSNKRKSQTQNTYDESSEEGSDSDESSLGLGYSQKSKKARRSK</sequence>
<evidence type="ECO:0000256" key="1">
    <source>
        <dbReference type="SAM" id="Coils"/>
    </source>
</evidence>
<gene>
    <name evidence="4" type="ORF">QTG54_013551</name>
</gene>
<reference evidence="4" key="1">
    <citation type="submission" date="2023-06" db="EMBL/GenBank/DDBJ databases">
        <title>Survivors Of The Sea: Transcriptome response of Skeletonema marinoi to long-term dormancy.</title>
        <authorList>
            <person name="Pinder M.I.M."/>
            <person name="Kourtchenko O."/>
            <person name="Robertson E.K."/>
            <person name="Larsson T."/>
            <person name="Maumus F."/>
            <person name="Osuna-Cruz C.M."/>
            <person name="Vancaester E."/>
            <person name="Stenow R."/>
            <person name="Vandepoele K."/>
            <person name="Ploug H."/>
            <person name="Bruchert V."/>
            <person name="Godhe A."/>
            <person name="Topel M."/>
        </authorList>
    </citation>
    <scope>NUCLEOTIDE SEQUENCE</scope>
    <source>
        <strain evidence="4">R05AC</strain>
    </source>
</reference>
<dbReference type="GO" id="GO:0008278">
    <property type="term" value="C:cohesin complex"/>
    <property type="evidence" value="ECO:0007669"/>
    <property type="project" value="TreeGrafter"/>
</dbReference>